<evidence type="ECO:0000313" key="5">
    <source>
        <dbReference type="EMBL" id="SHE67455.1"/>
    </source>
</evidence>
<accession>A0A1M4VEU4</accession>
<keyword evidence="6" id="KW-1185">Reference proteome</keyword>
<dbReference type="InterPro" id="IPR003593">
    <property type="entry name" value="AAA+_ATPase"/>
</dbReference>
<dbReference type="InterPro" id="IPR003959">
    <property type="entry name" value="ATPase_AAA_core"/>
</dbReference>
<proteinExistence type="inferred from homology"/>
<dbReference type="SUPFAM" id="SSF52540">
    <property type="entry name" value="P-loop containing nucleoside triphosphate hydrolases"/>
    <property type="match status" value="1"/>
</dbReference>
<dbReference type="OrthoDB" id="9806903at2"/>
<dbReference type="GO" id="GO:0016887">
    <property type="term" value="F:ATP hydrolysis activity"/>
    <property type="evidence" value="ECO:0007669"/>
    <property type="project" value="InterPro"/>
</dbReference>
<sequence>MTSGRLLRQLIKIGARDGGEEFRRVAEEVIREERLKNHHLLANDLERILYGEHSDPGRKSFPRVLYDIPRDRERGLPLLAVREPVRYLQDIVLSDVNKSILEEVLLENSRAEVLASYGLKPISRLLFCGPPGCGKTLAAEVLAAELGLELAVVRFDAVVSSFLGETSANLRKVFDFLEASCFVALFDEFDAIGKTRDDLGEHGELKRVVNSFLQMMDGFRGKSILIAATNHERLLDKALWRRFDEVLFFERPNLEQIRQLLIVKLRGVRYDLPLEDRSFLNHFKGFSHADIERILIRAIKTMVLKGREFLTLELVEEARKREEERQNIVLRL</sequence>
<comment type="similarity">
    <text evidence="1">Belongs to the AAA ATPase family.</text>
</comment>
<evidence type="ECO:0000259" key="4">
    <source>
        <dbReference type="SMART" id="SM00382"/>
    </source>
</evidence>
<organism evidence="5 6">
    <name type="scientific">Desulfofundulus australicus DSM 11792</name>
    <dbReference type="NCBI Taxonomy" id="1121425"/>
    <lineage>
        <taxon>Bacteria</taxon>
        <taxon>Bacillati</taxon>
        <taxon>Bacillota</taxon>
        <taxon>Clostridia</taxon>
        <taxon>Eubacteriales</taxon>
        <taxon>Peptococcaceae</taxon>
        <taxon>Desulfofundulus</taxon>
    </lineage>
</organism>
<dbReference type="InterPro" id="IPR050221">
    <property type="entry name" value="26S_Proteasome_ATPase"/>
</dbReference>
<dbReference type="RefSeq" id="WP_073163170.1">
    <property type="nucleotide sequence ID" value="NZ_FQUW01000008.1"/>
</dbReference>
<protein>
    <submittedName>
        <fullName evidence="5">ATPase family associated with various cellular activities (AAA)</fullName>
    </submittedName>
</protein>
<dbReference type="Pfam" id="PF00004">
    <property type="entry name" value="AAA"/>
    <property type="match status" value="1"/>
</dbReference>
<evidence type="ECO:0000313" key="6">
    <source>
        <dbReference type="Proteomes" id="UP000184196"/>
    </source>
</evidence>
<dbReference type="Gene3D" id="3.40.50.300">
    <property type="entry name" value="P-loop containing nucleotide triphosphate hydrolases"/>
    <property type="match status" value="1"/>
</dbReference>
<dbReference type="SMART" id="SM00382">
    <property type="entry name" value="AAA"/>
    <property type="match status" value="1"/>
</dbReference>
<dbReference type="GO" id="GO:0005524">
    <property type="term" value="F:ATP binding"/>
    <property type="evidence" value="ECO:0007669"/>
    <property type="project" value="UniProtKB-KW"/>
</dbReference>
<name>A0A1M4VEU4_9FIRM</name>
<keyword evidence="3" id="KW-0067">ATP-binding</keyword>
<dbReference type="CDD" id="cd19481">
    <property type="entry name" value="RecA-like_protease"/>
    <property type="match status" value="1"/>
</dbReference>
<dbReference type="Proteomes" id="UP000184196">
    <property type="component" value="Unassembled WGS sequence"/>
</dbReference>
<evidence type="ECO:0000256" key="1">
    <source>
        <dbReference type="ARBA" id="ARBA00006914"/>
    </source>
</evidence>
<dbReference type="AlphaFoldDB" id="A0A1M4VEU4"/>
<keyword evidence="2" id="KW-0547">Nucleotide-binding</keyword>
<dbReference type="EMBL" id="FQUW01000008">
    <property type="protein sequence ID" value="SHE67455.1"/>
    <property type="molecule type" value="Genomic_DNA"/>
</dbReference>
<evidence type="ECO:0000256" key="3">
    <source>
        <dbReference type="ARBA" id="ARBA00022840"/>
    </source>
</evidence>
<dbReference type="InterPro" id="IPR027417">
    <property type="entry name" value="P-loop_NTPase"/>
</dbReference>
<evidence type="ECO:0000256" key="2">
    <source>
        <dbReference type="ARBA" id="ARBA00022741"/>
    </source>
</evidence>
<feature type="domain" description="AAA+ ATPase" evidence="4">
    <location>
        <begin position="121"/>
        <end position="253"/>
    </location>
</feature>
<gene>
    <name evidence="5" type="ORF">SAMN02745218_00644</name>
</gene>
<dbReference type="PANTHER" id="PTHR23073">
    <property type="entry name" value="26S PROTEASOME REGULATORY SUBUNIT"/>
    <property type="match status" value="1"/>
</dbReference>
<reference evidence="6" key="1">
    <citation type="submission" date="2016-11" db="EMBL/GenBank/DDBJ databases">
        <authorList>
            <person name="Varghese N."/>
            <person name="Submissions S."/>
        </authorList>
    </citation>
    <scope>NUCLEOTIDE SEQUENCE [LARGE SCALE GENOMIC DNA]</scope>
    <source>
        <strain evidence="6">DSM 11792</strain>
    </source>
</reference>